<reference evidence="2 3" key="1">
    <citation type="journal article" date="2023" name="Plants (Basel)">
        <title>Bridging the Gap: Combining Genomics and Transcriptomics Approaches to Understand Stylosanthes scabra, an Orphan Legume from the Brazilian Caatinga.</title>
        <authorList>
            <person name="Ferreira-Neto J.R.C."/>
            <person name="da Silva M.D."/>
            <person name="Binneck E."/>
            <person name="de Melo N.F."/>
            <person name="da Silva R.H."/>
            <person name="de Melo A.L.T.M."/>
            <person name="Pandolfi V."/>
            <person name="Bustamante F.O."/>
            <person name="Brasileiro-Vidal A.C."/>
            <person name="Benko-Iseppon A.M."/>
        </authorList>
    </citation>
    <scope>NUCLEOTIDE SEQUENCE [LARGE SCALE GENOMIC DNA]</scope>
    <source>
        <tissue evidence="2">Leaves</tissue>
    </source>
</reference>
<dbReference type="Proteomes" id="UP001341840">
    <property type="component" value="Unassembled WGS sequence"/>
</dbReference>
<evidence type="ECO:0000256" key="1">
    <source>
        <dbReference type="SAM" id="SignalP"/>
    </source>
</evidence>
<feature type="chain" id="PRO_5046001664" evidence="1">
    <location>
        <begin position="25"/>
        <end position="71"/>
    </location>
</feature>
<gene>
    <name evidence="2" type="ORF">PIB30_100777</name>
</gene>
<accession>A0ABU6YXJ7</accession>
<organism evidence="2 3">
    <name type="scientific">Stylosanthes scabra</name>
    <dbReference type="NCBI Taxonomy" id="79078"/>
    <lineage>
        <taxon>Eukaryota</taxon>
        <taxon>Viridiplantae</taxon>
        <taxon>Streptophyta</taxon>
        <taxon>Embryophyta</taxon>
        <taxon>Tracheophyta</taxon>
        <taxon>Spermatophyta</taxon>
        <taxon>Magnoliopsida</taxon>
        <taxon>eudicotyledons</taxon>
        <taxon>Gunneridae</taxon>
        <taxon>Pentapetalae</taxon>
        <taxon>rosids</taxon>
        <taxon>fabids</taxon>
        <taxon>Fabales</taxon>
        <taxon>Fabaceae</taxon>
        <taxon>Papilionoideae</taxon>
        <taxon>50 kb inversion clade</taxon>
        <taxon>dalbergioids sensu lato</taxon>
        <taxon>Dalbergieae</taxon>
        <taxon>Pterocarpus clade</taxon>
        <taxon>Stylosanthes</taxon>
    </lineage>
</organism>
<keyword evidence="1" id="KW-0732">Signal</keyword>
<protein>
    <submittedName>
        <fullName evidence="2">Uncharacterized protein</fullName>
    </submittedName>
</protein>
<name>A0ABU6YXJ7_9FABA</name>
<dbReference type="EMBL" id="JASCZI010244514">
    <property type="protein sequence ID" value="MED6214211.1"/>
    <property type="molecule type" value="Genomic_DNA"/>
</dbReference>
<evidence type="ECO:0000313" key="2">
    <source>
        <dbReference type="EMBL" id="MED6214211.1"/>
    </source>
</evidence>
<proteinExistence type="predicted"/>
<feature type="signal peptide" evidence="1">
    <location>
        <begin position="1"/>
        <end position="24"/>
    </location>
</feature>
<sequence length="71" mass="7407">LDINYTLNTAAAVLVVVLTSSNDACNNYNIFGINNNNSNVFPPSSVQLISAQNMSTVMGQQLRSGGVGGNC</sequence>
<evidence type="ECO:0000313" key="3">
    <source>
        <dbReference type="Proteomes" id="UP001341840"/>
    </source>
</evidence>
<comment type="caution">
    <text evidence="2">The sequence shown here is derived from an EMBL/GenBank/DDBJ whole genome shotgun (WGS) entry which is preliminary data.</text>
</comment>
<keyword evidence="3" id="KW-1185">Reference proteome</keyword>
<feature type="non-terminal residue" evidence="2">
    <location>
        <position position="1"/>
    </location>
</feature>